<dbReference type="InterPro" id="IPR029063">
    <property type="entry name" value="SAM-dependent_MTases_sf"/>
</dbReference>
<dbReference type="PATRIC" id="fig|270498.16.peg.1785"/>
<comment type="caution">
    <text evidence="8">The sequence shown here is derived from an EMBL/GenBank/DDBJ whole genome shotgun (WGS) entry which is preliminary data.</text>
</comment>
<dbReference type="PRINTS" id="PR00507">
    <property type="entry name" value="N12N6MTFRASE"/>
</dbReference>
<feature type="domain" description="TaqI-like C-terminal specificity" evidence="7">
    <location>
        <begin position="480"/>
        <end position="592"/>
    </location>
</feature>
<dbReference type="SUPFAM" id="SSF53335">
    <property type="entry name" value="S-adenosyl-L-methionine-dependent methyltransferases"/>
    <property type="match status" value="1"/>
</dbReference>
<dbReference type="GO" id="GO:0003677">
    <property type="term" value="F:DNA binding"/>
    <property type="evidence" value="ECO:0007669"/>
    <property type="project" value="InterPro"/>
</dbReference>
<dbReference type="PANTHER" id="PTHR33841">
    <property type="entry name" value="DNA METHYLTRANSFERASE YEEA-RELATED"/>
    <property type="match status" value="1"/>
</dbReference>
<dbReference type="STRING" id="270498.CHK_0196"/>
<dbReference type="GO" id="GO:0009307">
    <property type="term" value="P:DNA restriction-modification system"/>
    <property type="evidence" value="ECO:0007669"/>
    <property type="project" value="UniProtKB-KW"/>
</dbReference>
<dbReference type="AlphaFoldDB" id="A0A0M2NJD3"/>
<evidence type="ECO:0000259" key="6">
    <source>
        <dbReference type="Pfam" id="PF02384"/>
    </source>
</evidence>
<dbReference type="OrthoDB" id="9815272at2"/>
<evidence type="ECO:0000256" key="5">
    <source>
        <dbReference type="ARBA" id="ARBA00047942"/>
    </source>
</evidence>
<evidence type="ECO:0000259" key="7">
    <source>
        <dbReference type="Pfam" id="PF12950"/>
    </source>
</evidence>
<dbReference type="Pfam" id="PF12950">
    <property type="entry name" value="TaqI_C"/>
    <property type="match status" value="1"/>
</dbReference>
<comment type="catalytic activity">
    <reaction evidence="5">
        <text>a 2'-deoxyadenosine in DNA + S-adenosyl-L-methionine = an N(6)-methyl-2'-deoxyadenosine in DNA + S-adenosyl-L-homocysteine + H(+)</text>
        <dbReference type="Rhea" id="RHEA:15197"/>
        <dbReference type="Rhea" id="RHEA-COMP:12418"/>
        <dbReference type="Rhea" id="RHEA-COMP:12419"/>
        <dbReference type="ChEBI" id="CHEBI:15378"/>
        <dbReference type="ChEBI" id="CHEBI:57856"/>
        <dbReference type="ChEBI" id="CHEBI:59789"/>
        <dbReference type="ChEBI" id="CHEBI:90615"/>
        <dbReference type="ChEBI" id="CHEBI:90616"/>
        <dbReference type="EC" id="2.1.1.72"/>
    </reaction>
</comment>
<evidence type="ECO:0000256" key="3">
    <source>
        <dbReference type="ARBA" id="ARBA00022679"/>
    </source>
</evidence>
<dbReference type="EC" id="2.1.1.72" evidence="1"/>
<dbReference type="GO" id="GO:0009007">
    <property type="term" value="F:site-specific DNA-methyltransferase (adenine-specific) activity"/>
    <property type="evidence" value="ECO:0007669"/>
    <property type="project" value="UniProtKB-EC"/>
</dbReference>
<reference evidence="8 9" key="1">
    <citation type="submission" date="2015-04" db="EMBL/GenBank/DDBJ databases">
        <title>Draft genome sequence of bacteremic isolate Catabacter hongkongensis type strain HKU16T.</title>
        <authorList>
            <person name="Lau S.K."/>
            <person name="Teng J.L."/>
            <person name="Huang Y."/>
            <person name="Curreem S.O."/>
            <person name="Tsui S.K."/>
            <person name="Woo P.C."/>
        </authorList>
    </citation>
    <scope>NUCLEOTIDE SEQUENCE [LARGE SCALE GENOMIC DNA]</scope>
    <source>
        <strain evidence="8 9">HKU16</strain>
    </source>
</reference>
<protein>
    <recommendedName>
        <fullName evidence="1">site-specific DNA-methyltransferase (adenine-specific)</fullName>
        <ecNumber evidence="1">2.1.1.72</ecNumber>
    </recommendedName>
</protein>
<dbReference type="InterPro" id="IPR023135">
    <property type="entry name" value="N6_DNA_MeTrfase_TaqI_C"/>
</dbReference>
<accession>A0A0M2NJD3</accession>
<keyword evidence="2 8" id="KW-0489">Methyltransferase</keyword>
<dbReference type="PROSITE" id="PS00092">
    <property type="entry name" value="N6_MTASE"/>
    <property type="match status" value="1"/>
</dbReference>
<evidence type="ECO:0000256" key="2">
    <source>
        <dbReference type="ARBA" id="ARBA00022603"/>
    </source>
</evidence>
<keyword evidence="9" id="KW-1185">Reference proteome</keyword>
<dbReference type="InterPro" id="IPR002052">
    <property type="entry name" value="DNA_methylase_N6_adenine_CS"/>
</dbReference>
<keyword evidence="4" id="KW-0680">Restriction system</keyword>
<sequence length="656" mass="73126">MNRSNTLLSFQETCQKLLISKATCRNWIRLKRLTPVFGKGCKAQFDRAQVDSLLQDIRLGRKTSLRSRRNKRHISGFGFYKDYIGSQSHNICAAQEIIASGPYPEACLPYILAGYSLLLLCQAHGIPCPQNDGSVLYDFLNGTLDIGSYGALINDLLAGSDKRFASPRHLCAALSGRLNYRAYEDVLGLLYISLKNTSSRKSSGIYYTPAHIVDQMVQPLISQTGSSCPDMIDPCCGTGNFLLSLAKSPYGAARLHGQDVDPVAVTLTRINLALCPKRPDLNTLYKNITCGDTLHSLPHKEYGLIVGNPPWGSLSLHARHVDHMDSCALFLEQAIGRLSPGGTLSFVLPESLLTVRSHKKIRQILLSRTQINRIDYLGNIFDGVQCPAVILTLQHSGKPCSAKGICIHSAGHDFLIRKERNLSAERICLRTTDREYALLQKLEHTPGCITLKGKADFALGIVTGNNQALLADQNHENTEPVLKGAELRKYRFMPPSQSIVYQPEKFQQTAPEQLYRAPEKLLYRFVGGCLVFAYDNQGTLSLNSCNIVIPRAEGFCIKYILAALNSRAMQFYFTQTFSSVKILRSHIEALPIPAANEKEQNEIALLADRLLCESNPAALRALYEDIDRKLMRLFLLAEDEQEYIRNTLQNKNDFLI</sequence>
<dbReference type="CDD" id="cd02440">
    <property type="entry name" value="AdoMet_MTases"/>
    <property type="match status" value="1"/>
</dbReference>
<keyword evidence="3 8" id="KW-0808">Transferase</keyword>
<dbReference type="EMBL" id="LAYJ01000029">
    <property type="protein sequence ID" value="KKI52288.1"/>
    <property type="molecule type" value="Genomic_DNA"/>
</dbReference>
<dbReference type="Pfam" id="PF02384">
    <property type="entry name" value="N6_Mtase"/>
    <property type="match status" value="1"/>
</dbReference>
<proteinExistence type="predicted"/>
<dbReference type="PANTHER" id="PTHR33841:SF1">
    <property type="entry name" value="DNA METHYLTRANSFERASE A"/>
    <property type="match status" value="1"/>
</dbReference>
<feature type="domain" description="DNA methylase adenine-specific" evidence="6">
    <location>
        <begin position="185"/>
        <end position="426"/>
    </location>
</feature>
<dbReference type="Gene3D" id="3.90.220.10">
    <property type="entry name" value="Adenine-n6-DNA-methyltransferase Taqi, Chain A, domain 2"/>
    <property type="match status" value="1"/>
</dbReference>
<evidence type="ECO:0000313" key="9">
    <source>
        <dbReference type="Proteomes" id="UP000034076"/>
    </source>
</evidence>
<name>A0A0M2NJD3_9FIRM</name>
<evidence type="ECO:0000313" key="8">
    <source>
        <dbReference type="EMBL" id="KKI52288.1"/>
    </source>
</evidence>
<dbReference type="GO" id="GO:0008170">
    <property type="term" value="F:N-methyltransferase activity"/>
    <property type="evidence" value="ECO:0007669"/>
    <property type="project" value="InterPro"/>
</dbReference>
<evidence type="ECO:0000256" key="1">
    <source>
        <dbReference type="ARBA" id="ARBA00011900"/>
    </source>
</evidence>
<dbReference type="InterPro" id="IPR003356">
    <property type="entry name" value="DNA_methylase_A-5"/>
</dbReference>
<dbReference type="GO" id="GO:0032259">
    <property type="term" value="P:methylation"/>
    <property type="evidence" value="ECO:0007669"/>
    <property type="project" value="UniProtKB-KW"/>
</dbReference>
<evidence type="ECO:0000256" key="4">
    <source>
        <dbReference type="ARBA" id="ARBA00022747"/>
    </source>
</evidence>
<dbReference type="Gene3D" id="3.40.50.150">
    <property type="entry name" value="Vaccinia Virus protein VP39"/>
    <property type="match status" value="1"/>
</dbReference>
<gene>
    <name evidence="8" type="ORF">CHK_0196</name>
</gene>
<dbReference type="Proteomes" id="UP000034076">
    <property type="component" value="Unassembled WGS sequence"/>
</dbReference>
<dbReference type="REBASE" id="115614">
    <property type="entry name" value="M.ChoHKU16ORF196P"/>
</dbReference>
<dbReference type="InterPro" id="IPR050953">
    <property type="entry name" value="N4_N6_ade-DNA_methylase"/>
</dbReference>
<organism evidence="8 9">
    <name type="scientific">Christensenella hongkongensis</name>
    <dbReference type="NCBI Taxonomy" id="270498"/>
    <lineage>
        <taxon>Bacteria</taxon>
        <taxon>Bacillati</taxon>
        <taxon>Bacillota</taxon>
        <taxon>Clostridia</taxon>
        <taxon>Christensenellales</taxon>
        <taxon>Christensenellaceae</taxon>
        <taxon>Christensenella</taxon>
    </lineage>
</organism>
<dbReference type="InterPro" id="IPR025931">
    <property type="entry name" value="TaqI_C"/>
</dbReference>